<dbReference type="PANTHER" id="PTHR22750">
    <property type="entry name" value="G-PROTEIN COUPLED RECEPTOR"/>
    <property type="match status" value="1"/>
</dbReference>
<keyword evidence="5 6" id="KW-0472">Membrane</keyword>
<feature type="transmembrane region" description="Helical" evidence="6">
    <location>
        <begin position="163"/>
        <end position="185"/>
    </location>
</feature>
<reference evidence="8 9" key="1">
    <citation type="submission" date="2022-05" db="EMBL/GenBank/DDBJ databases">
        <authorList>
            <consortium name="Genoscope - CEA"/>
            <person name="William W."/>
        </authorList>
    </citation>
    <scope>NUCLEOTIDE SEQUENCE [LARGE SCALE GENOMIC DNA]</scope>
</reference>
<name>A0ABN8PBZ2_9CNID</name>
<dbReference type="Pfam" id="PF00001">
    <property type="entry name" value="7tm_1"/>
    <property type="match status" value="2"/>
</dbReference>
<keyword evidence="3 6" id="KW-0812">Transmembrane</keyword>
<dbReference type="PROSITE" id="PS50262">
    <property type="entry name" value="G_PROTEIN_RECEP_F1_2"/>
    <property type="match status" value="1"/>
</dbReference>
<evidence type="ECO:0000313" key="8">
    <source>
        <dbReference type="EMBL" id="CAH3140670.1"/>
    </source>
</evidence>
<dbReference type="SUPFAM" id="SSF81321">
    <property type="entry name" value="Family A G protein-coupled receptor-like"/>
    <property type="match status" value="1"/>
</dbReference>
<evidence type="ECO:0000256" key="5">
    <source>
        <dbReference type="ARBA" id="ARBA00023136"/>
    </source>
</evidence>
<feature type="transmembrane region" description="Helical" evidence="6">
    <location>
        <begin position="287"/>
        <end position="305"/>
    </location>
</feature>
<dbReference type="CDD" id="cd00637">
    <property type="entry name" value="7tm_classA_rhodopsin-like"/>
    <property type="match status" value="1"/>
</dbReference>
<feature type="transmembrane region" description="Helical" evidence="6">
    <location>
        <begin position="44"/>
        <end position="69"/>
    </location>
</feature>
<proteinExistence type="predicted"/>
<organism evidence="8 9">
    <name type="scientific">Porites lobata</name>
    <dbReference type="NCBI Taxonomy" id="104759"/>
    <lineage>
        <taxon>Eukaryota</taxon>
        <taxon>Metazoa</taxon>
        <taxon>Cnidaria</taxon>
        <taxon>Anthozoa</taxon>
        <taxon>Hexacorallia</taxon>
        <taxon>Scleractinia</taxon>
        <taxon>Fungiina</taxon>
        <taxon>Poritidae</taxon>
        <taxon>Porites</taxon>
    </lineage>
</organism>
<evidence type="ECO:0000259" key="7">
    <source>
        <dbReference type="PROSITE" id="PS50262"/>
    </source>
</evidence>
<gene>
    <name evidence="8" type="ORF">PLOB_00041506</name>
</gene>
<dbReference type="PRINTS" id="PR00237">
    <property type="entry name" value="GPCRRHODOPSN"/>
</dbReference>
<evidence type="ECO:0000256" key="6">
    <source>
        <dbReference type="SAM" id="Phobius"/>
    </source>
</evidence>
<comment type="subcellular location">
    <subcellularLocation>
        <location evidence="1">Cell membrane</location>
        <topology evidence="1">Multi-pass membrane protein</topology>
    </subcellularLocation>
</comment>
<feature type="transmembrane region" description="Helical" evidence="6">
    <location>
        <begin position="191"/>
        <end position="215"/>
    </location>
</feature>
<feature type="transmembrane region" description="Helical" evidence="6">
    <location>
        <begin position="247"/>
        <end position="267"/>
    </location>
</feature>
<protein>
    <recommendedName>
        <fullName evidence="7">G-protein coupled receptors family 1 profile domain-containing protein</fullName>
    </recommendedName>
</protein>
<dbReference type="Proteomes" id="UP001159405">
    <property type="component" value="Unassembled WGS sequence"/>
</dbReference>
<keyword evidence="4 6" id="KW-1133">Transmembrane helix</keyword>
<evidence type="ECO:0000256" key="1">
    <source>
        <dbReference type="ARBA" id="ARBA00004651"/>
    </source>
</evidence>
<keyword evidence="2" id="KW-1003">Cell membrane</keyword>
<dbReference type="EMBL" id="CALNXK010000065">
    <property type="protein sequence ID" value="CAH3140670.1"/>
    <property type="molecule type" value="Genomic_DNA"/>
</dbReference>
<feature type="domain" description="G-protein coupled receptors family 1 profile" evidence="7">
    <location>
        <begin position="61"/>
        <end position="303"/>
    </location>
</feature>
<feature type="transmembrane region" description="Helical" evidence="6">
    <location>
        <begin position="81"/>
        <end position="104"/>
    </location>
</feature>
<comment type="caution">
    <text evidence="8">The sequence shown here is derived from an EMBL/GenBank/DDBJ whole genome shotgun (WGS) entry which is preliminary data.</text>
</comment>
<sequence length="326" mass="36256">MANPGQSNATGLNGSKTVSPADCSDRFHEGIDNGEFTIQTEVSYVLAVIVNSITCPFTIFLNALTITAVIKRISLQSNPNILLACLATTDLLCGLVGQPTFILWKTFQLNGIHNNCMVRKIHNWVFALLSLQSVLHVSLVTGERLIAIKCSLRYVEMVNSKNIMAAVMISWVLGLFVQAGVIMSFDSAVSRYFGFLIAFVLTTCILFIISSYAVIFPEIIRHRKMIREQQQSGYEVELRRNGEDQKALRTTLFVAGTLLLSFTPMALTLLLKPKTGYDGIHDVLLPWARTAAMLNSLLNPLIYCWRQDPLRAFFFSILPCTNVPNA</sequence>
<keyword evidence="9" id="KW-1185">Reference proteome</keyword>
<dbReference type="InterPro" id="IPR000276">
    <property type="entry name" value="GPCR_Rhodpsn"/>
</dbReference>
<evidence type="ECO:0000256" key="2">
    <source>
        <dbReference type="ARBA" id="ARBA00022475"/>
    </source>
</evidence>
<evidence type="ECO:0000256" key="3">
    <source>
        <dbReference type="ARBA" id="ARBA00022692"/>
    </source>
</evidence>
<dbReference type="InterPro" id="IPR017452">
    <property type="entry name" value="GPCR_Rhodpsn_7TM"/>
</dbReference>
<evidence type="ECO:0000256" key="4">
    <source>
        <dbReference type="ARBA" id="ARBA00022989"/>
    </source>
</evidence>
<feature type="transmembrane region" description="Helical" evidence="6">
    <location>
        <begin position="124"/>
        <end position="142"/>
    </location>
</feature>
<dbReference type="Gene3D" id="1.20.1070.10">
    <property type="entry name" value="Rhodopsin 7-helix transmembrane proteins"/>
    <property type="match status" value="1"/>
</dbReference>
<evidence type="ECO:0000313" key="9">
    <source>
        <dbReference type="Proteomes" id="UP001159405"/>
    </source>
</evidence>
<accession>A0ABN8PBZ2</accession>